<name>K9P6I9_CYAGP</name>
<dbReference type="AlphaFoldDB" id="K9P6I9"/>
<dbReference type="Proteomes" id="UP000010388">
    <property type="component" value="Chromosome"/>
</dbReference>
<dbReference type="KEGG" id="cgc:Cyagr_1421"/>
<dbReference type="SUPFAM" id="SSF88723">
    <property type="entry name" value="PIN domain-like"/>
    <property type="match status" value="1"/>
</dbReference>
<dbReference type="HOGENOM" id="CLU_3060711_0_0_3"/>
<proteinExistence type="predicted"/>
<gene>
    <name evidence="1" type="ordered locus">Cyagr_1421</name>
</gene>
<evidence type="ECO:0000313" key="1">
    <source>
        <dbReference type="EMBL" id="AFY28588.1"/>
    </source>
</evidence>
<reference evidence="2" key="1">
    <citation type="journal article" date="2013" name="Proc. Natl. Acad. Sci. U.S.A.">
        <title>Improving the coverage of the cyanobacterial phylum using diversity-driven genome sequencing.</title>
        <authorList>
            <person name="Shih P.M."/>
            <person name="Wu D."/>
            <person name="Latifi A."/>
            <person name="Axen S.D."/>
            <person name="Fewer D.P."/>
            <person name="Talla E."/>
            <person name="Calteau A."/>
            <person name="Cai F."/>
            <person name="Tandeau de Marsac N."/>
            <person name="Rippka R."/>
            <person name="Herdman M."/>
            <person name="Sivonen K."/>
            <person name="Coursin T."/>
            <person name="Laurent T."/>
            <person name="Goodwin L."/>
            <person name="Nolan M."/>
            <person name="Davenport K.W."/>
            <person name="Han C.S."/>
            <person name="Rubin E.M."/>
            <person name="Eisen J.A."/>
            <person name="Woyke T."/>
            <person name="Gugger M."/>
            <person name="Kerfeld C.A."/>
        </authorList>
    </citation>
    <scope>NUCLEOTIDE SEQUENCE [LARGE SCALE GENOMIC DNA]</scope>
    <source>
        <strain evidence="2">ATCC 27147 / PCC 6307</strain>
    </source>
</reference>
<dbReference type="STRING" id="292564.Cyagr_1421"/>
<dbReference type="EMBL" id="CP003495">
    <property type="protein sequence ID" value="AFY28588.1"/>
    <property type="molecule type" value="Genomic_DNA"/>
</dbReference>
<dbReference type="RefSeq" id="WP_015109040.1">
    <property type="nucleotide sequence ID" value="NC_019675.1"/>
</dbReference>
<dbReference type="Gene3D" id="3.40.50.1010">
    <property type="entry name" value="5'-nuclease"/>
    <property type="match status" value="1"/>
</dbReference>
<sequence>MQELASLPLRSGDALHLAIASRETLTLTTADRLLIRAAAALGLDHHAIGNPLM</sequence>
<organism evidence="1 2">
    <name type="scientific">Cyanobium gracile (strain ATCC 27147 / PCC 6307)</name>
    <dbReference type="NCBI Taxonomy" id="292564"/>
    <lineage>
        <taxon>Bacteria</taxon>
        <taxon>Bacillati</taxon>
        <taxon>Cyanobacteriota</taxon>
        <taxon>Cyanophyceae</taxon>
        <taxon>Synechococcales</taxon>
        <taxon>Prochlorococcaceae</taxon>
        <taxon>Cyanobium</taxon>
    </lineage>
</organism>
<protein>
    <recommendedName>
        <fullName evidence="3">PIN domain-containing protein</fullName>
    </recommendedName>
</protein>
<accession>K9P6I9</accession>
<evidence type="ECO:0008006" key="3">
    <source>
        <dbReference type="Google" id="ProtNLM"/>
    </source>
</evidence>
<evidence type="ECO:0000313" key="2">
    <source>
        <dbReference type="Proteomes" id="UP000010388"/>
    </source>
</evidence>
<dbReference type="InterPro" id="IPR029060">
    <property type="entry name" value="PIN-like_dom_sf"/>
</dbReference>